<dbReference type="PANTHER" id="PTHR11715">
    <property type="entry name" value="GLYCINE CLEAVAGE SYSTEM H PROTEIN"/>
    <property type="match status" value="1"/>
</dbReference>
<organism evidence="6 7">
    <name type="scientific">Polyangium fumosum</name>
    <dbReference type="NCBI Taxonomy" id="889272"/>
    <lineage>
        <taxon>Bacteria</taxon>
        <taxon>Pseudomonadati</taxon>
        <taxon>Myxococcota</taxon>
        <taxon>Polyangia</taxon>
        <taxon>Polyangiales</taxon>
        <taxon>Polyangiaceae</taxon>
        <taxon>Polyangium</taxon>
    </lineage>
</organism>
<dbReference type="InterPro" id="IPR002930">
    <property type="entry name" value="GCV_H"/>
</dbReference>
<sequence>MSSDDVRSDRRYTKDHEWTKEEDGRVLVGITAYAVDQLGDITLVNLDVKVGETITQGKAFGTIESVKTLSDLFAPVSGKVVQINDLLEREPEKVNEDCYDRAWMIAVEPSDRSELDGLLDVTAYTELLKNAGH</sequence>
<dbReference type="SUPFAM" id="SSF51230">
    <property type="entry name" value="Single hybrid motif"/>
    <property type="match status" value="1"/>
</dbReference>
<gene>
    <name evidence="3 6" type="primary">gcvH</name>
    <name evidence="6" type="ORF">E8A74_15660</name>
</gene>
<dbReference type="EMBL" id="SSMQ01000014">
    <property type="protein sequence ID" value="TKD08359.1"/>
    <property type="molecule type" value="Genomic_DNA"/>
</dbReference>
<reference evidence="6 7" key="1">
    <citation type="submission" date="2019-04" db="EMBL/GenBank/DDBJ databases">
        <authorList>
            <person name="Li Y."/>
            <person name="Wang J."/>
        </authorList>
    </citation>
    <scope>NUCLEOTIDE SEQUENCE [LARGE SCALE GENOMIC DNA]</scope>
    <source>
        <strain evidence="6 7">DSM 14668</strain>
    </source>
</reference>
<name>A0A4U1JCK1_9BACT</name>
<dbReference type="CDD" id="cd06848">
    <property type="entry name" value="GCS_H"/>
    <property type="match status" value="1"/>
</dbReference>
<evidence type="ECO:0000256" key="2">
    <source>
        <dbReference type="ARBA" id="ARBA00022823"/>
    </source>
</evidence>
<dbReference type="InterPro" id="IPR033753">
    <property type="entry name" value="GCV_H/Fam206"/>
</dbReference>
<dbReference type="RefSeq" id="WP_136929819.1">
    <property type="nucleotide sequence ID" value="NZ_SSMQ01000014.1"/>
</dbReference>
<dbReference type="Proteomes" id="UP000309215">
    <property type="component" value="Unassembled WGS sequence"/>
</dbReference>
<dbReference type="InterPro" id="IPR011053">
    <property type="entry name" value="Single_hybrid_motif"/>
</dbReference>
<keyword evidence="7" id="KW-1185">Reference proteome</keyword>
<evidence type="ECO:0000256" key="4">
    <source>
        <dbReference type="PIRSR" id="PIRSR617453-50"/>
    </source>
</evidence>
<dbReference type="NCBIfam" id="TIGR00527">
    <property type="entry name" value="gcvH"/>
    <property type="match status" value="1"/>
</dbReference>
<accession>A0A4U1JCK1</accession>
<dbReference type="Pfam" id="PF01597">
    <property type="entry name" value="GCV_H"/>
    <property type="match status" value="1"/>
</dbReference>
<evidence type="ECO:0000313" key="7">
    <source>
        <dbReference type="Proteomes" id="UP000309215"/>
    </source>
</evidence>
<dbReference type="Gene3D" id="2.40.50.100">
    <property type="match status" value="1"/>
</dbReference>
<proteinExistence type="inferred from homology"/>
<dbReference type="GO" id="GO:0005829">
    <property type="term" value="C:cytosol"/>
    <property type="evidence" value="ECO:0007669"/>
    <property type="project" value="TreeGrafter"/>
</dbReference>
<comment type="similarity">
    <text evidence="1 3">Belongs to the GcvH family.</text>
</comment>
<dbReference type="OrthoDB" id="9796712at2"/>
<dbReference type="InterPro" id="IPR000089">
    <property type="entry name" value="Biotin_lipoyl"/>
</dbReference>
<dbReference type="HAMAP" id="MF_00272">
    <property type="entry name" value="GcvH"/>
    <property type="match status" value="1"/>
</dbReference>
<dbReference type="AlphaFoldDB" id="A0A4U1JCK1"/>
<comment type="function">
    <text evidence="3">The glycine cleavage system catalyzes the degradation of glycine. The H protein shuttles the methylamine group of glycine from the P protein to the T protein.</text>
</comment>
<evidence type="ECO:0000256" key="1">
    <source>
        <dbReference type="ARBA" id="ARBA00009249"/>
    </source>
</evidence>
<dbReference type="InterPro" id="IPR017453">
    <property type="entry name" value="GCV_H_sub"/>
</dbReference>
<evidence type="ECO:0000259" key="5">
    <source>
        <dbReference type="PROSITE" id="PS50968"/>
    </source>
</evidence>
<comment type="caution">
    <text evidence="6">The sequence shown here is derived from an EMBL/GenBank/DDBJ whole genome shotgun (WGS) entry which is preliminary data.</text>
</comment>
<dbReference type="GO" id="GO:0005960">
    <property type="term" value="C:glycine cleavage complex"/>
    <property type="evidence" value="ECO:0007669"/>
    <property type="project" value="InterPro"/>
</dbReference>
<dbReference type="GO" id="GO:0009249">
    <property type="term" value="P:protein lipoylation"/>
    <property type="evidence" value="ECO:0007669"/>
    <property type="project" value="TreeGrafter"/>
</dbReference>
<dbReference type="PROSITE" id="PS50968">
    <property type="entry name" value="BIOTINYL_LIPOYL"/>
    <property type="match status" value="1"/>
</dbReference>
<feature type="domain" description="Lipoyl-binding" evidence="5">
    <location>
        <begin position="25"/>
        <end position="108"/>
    </location>
</feature>
<comment type="subunit">
    <text evidence="3">The glycine cleavage system is composed of four proteins: P, T, L and H.</text>
</comment>
<keyword evidence="2 3" id="KW-0450">Lipoyl</keyword>
<evidence type="ECO:0000313" key="6">
    <source>
        <dbReference type="EMBL" id="TKD08359.1"/>
    </source>
</evidence>
<dbReference type="PANTHER" id="PTHR11715:SF3">
    <property type="entry name" value="GLYCINE CLEAVAGE SYSTEM H PROTEIN-RELATED"/>
    <property type="match status" value="1"/>
</dbReference>
<evidence type="ECO:0000256" key="3">
    <source>
        <dbReference type="HAMAP-Rule" id="MF_00272"/>
    </source>
</evidence>
<dbReference type="NCBIfam" id="NF002270">
    <property type="entry name" value="PRK01202.1"/>
    <property type="match status" value="1"/>
</dbReference>
<comment type="cofactor">
    <cofactor evidence="3">
        <name>(R)-lipoate</name>
        <dbReference type="ChEBI" id="CHEBI:83088"/>
    </cofactor>
    <text evidence="3">Binds 1 lipoyl cofactor covalently.</text>
</comment>
<dbReference type="GO" id="GO:0019464">
    <property type="term" value="P:glycine decarboxylation via glycine cleavage system"/>
    <property type="evidence" value="ECO:0007669"/>
    <property type="project" value="UniProtKB-UniRule"/>
</dbReference>
<protein>
    <recommendedName>
        <fullName evidence="3">Glycine cleavage system H protein</fullName>
    </recommendedName>
</protein>
<feature type="modified residue" description="N6-lipoyllysine" evidence="3 4">
    <location>
        <position position="67"/>
    </location>
</feature>